<comment type="caution">
    <text evidence="1">The sequence shown here is derived from an EMBL/GenBank/DDBJ whole genome shotgun (WGS) entry which is preliminary data.</text>
</comment>
<name>A0AC61PIQ6_9FIRM</name>
<keyword evidence="2" id="KW-1185">Reference proteome</keyword>
<dbReference type="EMBL" id="FWXZ01000001">
    <property type="protein sequence ID" value="SMC40936.1"/>
    <property type="molecule type" value="Genomic_DNA"/>
</dbReference>
<accession>A0AC61PIQ6</accession>
<sequence>MKHNTPVFINLLAIARYEQMPDYPIQFMTVGNLSYTNKDEAQLDYAESQQDEETGEILTSDISLSLRNGKITMERKGDFSNTMVFAKGQRFEGVYHTPYGEMDMAVFTKEAACKFGKTEGNIHLKYQLNIQGNYTSTNELHLEYKAGKQHAEPEKGQ</sequence>
<organism evidence="1 2">
    <name type="scientific">Aristaeella lactis</name>
    <dbReference type="NCBI Taxonomy" id="3046383"/>
    <lineage>
        <taxon>Bacteria</taxon>
        <taxon>Bacillati</taxon>
        <taxon>Bacillota</taxon>
        <taxon>Clostridia</taxon>
        <taxon>Eubacteriales</taxon>
        <taxon>Aristaeellaceae</taxon>
        <taxon>Aristaeella</taxon>
    </lineage>
</organism>
<evidence type="ECO:0000313" key="2">
    <source>
        <dbReference type="Proteomes" id="UP000192328"/>
    </source>
</evidence>
<reference evidence="1" key="1">
    <citation type="submission" date="2017-04" db="EMBL/GenBank/DDBJ databases">
        <authorList>
            <person name="Varghese N."/>
            <person name="Submissions S."/>
        </authorList>
    </citation>
    <scope>NUCLEOTIDE SEQUENCE</scope>
    <source>
        <strain evidence="1">WTE2008</strain>
    </source>
</reference>
<protein>
    <submittedName>
        <fullName evidence="1">Uncharacterized beta-barrel protein YwiB, DUF1934 family</fullName>
    </submittedName>
</protein>
<evidence type="ECO:0000313" key="1">
    <source>
        <dbReference type="EMBL" id="SMC40936.1"/>
    </source>
</evidence>
<gene>
    <name evidence="1" type="ORF">SAMN06297397_0718</name>
</gene>
<dbReference type="Proteomes" id="UP000192328">
    <property type="component" value="Unassembled WGS sequence"/>
</dbReference>
<proteinExistence type="predicted"/>